<sequence>MLEHLIKIMVRRMSFFLLILMSFTVSLMIFGIVGQVGQLVDENVEYAFTHYRPQAVYSLGFDFERNLTPSAVHFEAVNVMEALEKELTKENLSTGFLVALPVAYIKPLQIKGHTVYFQAYFFRDIGDVEEFGFRFDPPGNNFILLSYNLSEDLTPEAVSAYFFSENASLVKAYGVFMEYPLDHLSNVEYVQVAAPLTNKTLAEYFRWLNRDLLDSSGLKVNLYVALNIKNPVRDPYVIESFVTSKLPRSMVAGVTNFYTMKYGNEGVKFYIMNSINGSHLVYFNGTWIDPKRDEEYLIRVINRNQGIRLVSFGVSLSQADIVDLVKDAGTQTVRFFGKYAGLLVVIYLPLFLLVLYSSSTVFRDLRNDLEVLELRGIQRNVKVFQEFFIFLMAGLASTAAYTFLIVLSDYSLSPITFVGVVGLVYLAMLVGRKGDTWRLGRGSMLSLAAFLAAFLILGYMRVNGLVLLSRGYEALMLLFSLLMALIPILGIFVGYLFHRACGNLIRLLERIFDVRYYLRALEGYSYVLTFSVYSLGLYLLPKIVSIDRVVNAILKNNDYSAVVGYSDVTSLGLLAAYLDKLSRGFGVMGLLAISLIFIVALRKYQSVRGYSALRGGDLTAVRRSFLKFLFLKIGLVTVMSIAVALFLAVFLDAYIGLTYTSGKLLVESGKLTLKFLFKPPHVLIWG</sequence>
<keyword evidence="1" id="KW-1133">Transmembrane helix</keyword>
<feature type="transmembrane region" description="Helical" evidence="1">
    <location>
        <begin position="517"/>
        <end position="539"/>
    </location>
</feature>
<feature type="transmembrane region" description="Helical" evidence="1">
    <location>
        <begin position="383"/>
        <end position="406"/>
    </location>
</feature>
<protein>
    <submittedName>
        <fullName evidence="2">Uncharacterized protein</fullName>
    </submittedName>
</protein>
<name>A0AAE4T0X7_9EURY</name>
<feature type="transmembrane region" description="Helical" evidence="1">
    <location>
        <begin position="412"/>
        <end position="431"/>
    </location>
</feature>
<dbReference type="Proteomes" id="UP001245683">
    <property type="component" value="Unassembled WGS sequence"/>
</dbReference>
<feature type="transmembrane region" description="Helical" evidence="1">
    <location>
        <begin position="443"/>
        <end position="462"/>
    </location>
</feature>
<comment type="caution">
    <text evidence="2">The sequence shown here is derived from an EMBL/GenBank/DDBJ whole genome shotgun (WGS) entry which is preliminary data.</text>
</comment>
<dbReference type="EMBL" id="JAVDZE010000001">
    <property type="protein sequence ID" value="MDV3103685.1"/>
    <property type="molecule type" value="Genomic_DNA"/>
</dbReference>
<evidence type="ECO:0000313" key="2">
    <source>
        <dbReference type="EMBL" id="MDV3103685.1"/>
    </source>
</evidence>
<feature type="transmembrane region" description="Helical" evidence="1">
    <location>
        <begin position="585"/>
        <end position="605"/>
    </location>
</feature>
<organism evidence="2 3">
    <name type="scientific">Thermococcus waiotapuensis</name>
    <dbReference type="NCBI Taxonomy" id="90909"/>
    <lineage>
        <taxon>Archaea</taxon>
        <taxon>Methanobacteriati</taxon>
        <taxon>Methanobacteriota</taxon>
        <taxon>Thermococci</taxon>
        <taxon>Thermococcales</taxon>
        <taxon>Thermococcaceae</taxon>
        <taxon>Thermococcus</taxon>
    </lineage>
</organism>
<accession>A0AAE4T0X7</accession>
<feature type="transmembrane region" description="Helical" evidence="1">
    <location>
        <begin position="12"/>
        <end position="33"/>
    </location>
</feature>
<gene>
    <name evidence="2" type="ORF">RBI02_03870</name>
</gene>
<keyword evidence="3" id="KW-1185">Reference proteome</keyword>
<keyword evidence="1" id="KW-0812">Transmembrane</keyword>
<dbReference type="RefSeq" id="WP_315340650.1">
    <property type="nucleotide sequence ID" value="NZ_JAVDZE010000001.1"/>
</dbReference>
<evidence type="ECO:0000256" key="1">
    <source>
        <dbReference type="SAM" id="Phobius"/>
    </source>
</evidence>
<reference evidence="2 3" key="1">
    <citation type="submission" date="2023-08" db="EMBL/GenBank/DDBJ databases">
        <title>Draft genome sequence of Thermococcus waiotapuensis WT1T, a thermophilic sulphur-dependent archaeon from order Thermococcales.</title>
        <authorList>
            <person name="Manners S.H."/>
            <person name="Carere C.R."/>
            <person name="Dhami M.K."/>
            <person name="Dobson R.C.J."/>
            <person name="Stott M.B."/>
        </authorList>
    </citation>
    <scope>NUCLEOTIDE SEQUENCE [LARGE SCALE GENOMIC DNA]</scope>
    <source>
        <strain evidence="2 3">WT1</strain>
    </source>
</reference>
<dbReference type="AlphaFoldDB" id="A0AAE4T0X7"/>
<proteinExistence type="predicted"/>
<feature type="transmembrane region" description="Helical" evidence="1">
    <location>
        <begin position="625"/>
        <end position="651"/>
    </location>
</feature>
<feature type="transmembrane region" description="Helical" evidence="1">
    <location>
        <begin position="474"/>
        <end position="497"/>
    </location>
</feature>
<feature type="transmembrane region" description="Helical" evidence="1">
    <location>
        <begin position="339"/>
        <end position="362"/>
    </location>
</feature>
<evidence type="ECO:0000313" key="3">
    <source>
        <dbReference type="Proteomes" id="UP001245683"/>
    </source>
</evidence>
<keyword evidence="1" id="KW-0472">Membrane</keyword>